<dbReference type="Pfam" id="PF12672">
    <property type="entry name" value="DUF3793"/>
    <property type="match status" value="1"/>
</dbReference>
<evidence type="ECO:0000313" key="1">
    <source>
        <dbReference type="EMBL" id="MBC2576243.1"/>
    </source>
</evidence>
<dbReference type="EMBL" id="JABGBW010000003">
    <property type="protein sequence ID" value="MBC2576243.1"/>
    <property type="molecule type" value="Genomic_DNA"/>
</dbReference>
<dbReference type="RefSeq" id="WP_185624259.1">
    <property type="nucleotide sequence ID" value="NZ_JABGBW010000003.1"/>
</dbReference>
<protein>
    <submittedName>
        <fullName evidence="1">DUF3793 family protein</fullName>
    </submittedName>
</protein>
<dbReference type="Proteomes" id="UP000713904">
    <property type="component" value="Unassembled WGS sequence"/>
</dbReference>
<gene>
    <name evidence="1" type="ORF">HLB29_06040</name>
</gene>
<keyword evidence="2" id="KW-1185">Reference proteome</keyword>
<reference evidence="1 2" key="1">
    <citation type="submission" date="2020-05" db="EMBL/GenBank/DDBJ databases">
        <title>Draft genome of xy-202 and genomic insight in genome of the genus Peptostreptococcus.</title>
        <authorList>
            <person name="Zhang Z."/>
        </authorList>
    </citation>
    <scope>NUCLEOTIDE SEQUENCE [LARGE SCALE GENOMIC DNA]</scope>
    <source>
        <strain evidence="1 2">DSM 27025</strain>
    </source>
</reference>
<accession>A0ABR6TM75</accession>
<comment type="caution">
    <text evidence="1">The sequence shown here is derived from an EMBL/GenBank/DDBJ whole genome shotgun (WGS) entry which is preliminary data.</text>
</comment>
<dbReference type="InterPro" id="IPR024523">
    <property type="entry name" value="DUF3793"/>
</dbReference>
<name>A0ABR6TM75_9FIRM</name>
<proteinExistence type="predicted"/>
<evidence type="ECO:0000313" key="2">
    <source>
        <dbReference type="Proteomes" id="UP000713904"/>
    </source>
</evidence>
<organism evidence="1 2">
    <name type="scientific">Peptostreptococcus canis</name>
    <dbReference type="NCBI Taxonomy" id="1159213"/>
    <lineage>
        <taxon>Bacteria</taxon>
        <taxon>Bacillati</taxon>
        <taxon>Bacillota</taxon>
        <taxon>Clostridia</taxon>
        <taxon>Peptostreptococcales</taxon>
        <taxon>Peptostreptococcaceae</taxon>
        <taxon>Peptostreptococcus</taxon>
    </lineage>
</organism>
<sequence>MTDAKFESVLANFCSPVLMNEKISNLVSIHKKDIPNIHSLIKYYNYLFKKYDLVMTSVCECSRRVLVFVYKKSLLSEHLRDKNVAEILNKYGYKNIDTLEGYINLLRSRIGHNDFPHEIGIFLGYPIQDVKGFINNRGKNYKYCGYWKVYENIKQAKKIFRQYDRLRNVVTDKLKSGESIENILNQSHSNYNIA</sequence>